<feature type="domain" description="Reverse transcriptase zinc-binding" evidence="1">
    <location>
        <begin position="355"/>
        <end position="442"/>
    </location>
</feature>
<evidence type="ECO:0000259" key="1">
    <source>
        <dbReference type="Pfam" id="PF13966"/>
    </source>
</evidence>
<reference evidence="2 3" key="1">
    <citation type="submission" date="2024-04" db="EMBL/GenBank/DDBJ databases">
        <authorList>
            <person name="Fracassetti M."/>
        </authorList>
    </citation>
    <scope>NUCLEOTIDE SEQUENCE [LARGE SCALE GENOMIC DNA]</scope>
</reference>
<sequence>MEQGEWEPIRISSNGPSLSRLFFADDLILFSVASMRQVQVILRCLEEFGAASGQQVSRPKSRVFFSKNVTVAEGDAISNALNIPTTANLGRYLGVPVIHDRVSKATYTELIDRIDKRLAGWKVKSLSLAGRITLAQSVLSSLPAYTRQTLLLPASVREYIDKKIRGFIWGSSDQGRKIHLVDWDTLCQPKEEGGLGLRSATRMNEAFMMKIAWRLMTEADSLWARVVRSKYLRRTDGGWQPRTEGRLSNLWRGVLKVLHHLPKGMMWNIKSGLQMRFWEDCWLQDGPPLAEFAQDLPEAARDLTVADLVLNGEWNLPFIRAFLPEALVMQLSLHPVPYEEEPDIPVWRLSPNGLFTIKSACELLREEEDIGQSHPVWKKVWRVAGPQRTRTFFWLVLHNKLLINGERRRRHLAQVDDCQICGGGPETTMHVLRDCSYARAVWSEVLQDEPDCDFFMEDSVKWALHYLADRSAVVDSSLFAVLCWKLWKNRNKWVFDEVLAPTSLLARQAEEMKQQCHLALNKVQEAMGSGGERSSRLVSWERPSPGWIALNTDGSVILASGSATLGGVLRDSEDRFMRAFSIWVADLSHMPNWPESIMALLSPGTWGYDECDFRLTLRRR</sequence>
<accession>A0AAV2E7A4</accession>
<dbReference type="Proteomes" id="UP001497516">
    <property type="component" value="Chromosome 4"/>
</dbReference>
<organism evidence="2 3">
    <name type="scientific">Linum trigynum</name>
    <dbReference type="NCBI Taxonomy" id="586398"/>
    <lineage>
        <taxon>Eukaryota</taxon>
        <taxon>Viridiplantae</taxon>
        <taxon>Streptophyta</taxon>
        <taxon>Embryophyta</taxon>
        <taxon>Tracheophyta</taxon>
        <taxon>Spermatophyta</taxon>
        <taxon>Magnoliopsida</taxon>
        <taxon>eudicotyledons</taxon>
        <taxon>Gunneridae</taxon>
        <taxon>Pentapetalae</taxon>
        <taxon>rosids</taxon>
        <taxon>fabids</taxon>
        <taxon>Malpighiales</taxon>
        <taxon>Linaceae</taxon>
        <taxon>Linum</taxon>
    </lineage>
</organism>
<dbReference type="Pfam" id="PF13966">
    <property type="entry name" value="zf-RVT"/>
    <property type="match status" value="1"/>
</dbReference>
<evidence type="ECO:0000313" key="2">
    <source>
        <dbReference type="EMBL" id="CAL1381562.1"/>
    </source>
</evidence>
<dbReference type="EMBL" id="OZ034817">
    <property type="protein sequence ID" value="CAL1381562.1"/>
    <property type="molecule type" value="Genomic_DNA"/>
</dbReference>
<evidence type="ECO:0000313" key="3">
    <source>
        <dbReference type="Proteomes" id="UP001497516"/>
    </source>
</evidence>
<gene>
    <name evidence="2" type="ORF">LTRI10_LOCUS22935</name>
</gene>
<protein>
    <recommendedName>
        <fullName evidence="1">Reverse transcriptase zinc-binding domain-containing protein</fullName>
    </recommendedName>
</protein>
<dbReference type="AlphaFoldDB" id="A0AAV2E7A4"/>
<dbReference type="InterPro" id="IPR026960">
    <property type="entry name" value="RVT-Znf"/>
</dbReference>
<dbReference type="PANTHER" id="PTHR33116:SF78">
    <property type="entry name" value="OS12G0587133 PROTEIN"/>
    <property type="match status" value="1"/>
</dbReference>
<keyword evidence="3" id="KW-1185">Reference proteome</keyword>
<proteinExistence type="predicted"/>
<dbReference type="PANTHER" id="PTHR33116">
    <property type="entry name" value="REVERSE TRANSCRIPTASE ZINC-BINDING DOMAIN-CONTAINING PROTEIN-RELATED-RELATED"/>
    <property type="match status" value="1"/>
</dbReference>
<name>A0AAV2E7A4_9ROSI</name>